<evidence type="ECO:0000313" key="2">
    <source>
        <dbReference type="EMBL" id="KKN27629.1"/>
    </source>
</evidence>
<evidence type="ECO:0000256" key="1">
    <source>
        <dbReference type="SAM" id="MobiDB-lite"/>
    </source>
</evidence>
<accession>A0A0F9PBX4</accession>
<feature type="region of interest" description="Disordered" evidence="1">
    <location>
        <begin position="180"/>
        <end position="201"/>
    </location>
</feature>
<comment type="caution">
    <text evidence="2">The sequence shown here is derived from an EMBL/GenBank/DDBJ whole genome shotgun (WGS) entry which is preliminary data.</text>
</comment>
<organism evidence="2">
    <name type="scientific">marine sediment metagenome</name>
    <dbReference type="NCBI Taxonomy" id="412755"/>
    <lineage>
        <taxon>unclassified sequences</taxon>
        <taxon>metagenomes</taxon>
        <taxon>ecological metagenomes</taxon>
    </lineage>
</organism>
<dbReference type="EMBL" id="LAZR01002621">
    <property type="protein sequence ID" value="KKN27629.1"/>
    <property type="molecule type" value="Genomic_DNA"/>
</dbReference>
<feature type="compositionally biased region" description="Basic and acidic residues" evidence="1">
    <location>
        <begin position="189"/>
        <end position="201"/>
    </location>
</feature>
<reference evidence="2" key="1">
    <citation type="journal article" date="2015" name="Nature">
        <title>Complex archaea that bridge the gap between prokaryotes and eukaryotes.</title>
        <authorList>
            <person name="Spang A."/>
            <person name="Saw J.H."/>
            <person name="Jorgensen S.L."/>
            <person name="Zaremba-Niedzwiedzka K."/>
            <person name="Martijn J."/>
            <person name="Lind A.E."/>
            <person name="van Eijk R."/>
            <person name="Schleper C."/>
            <person name="Guy L."/>
            <person name="Ettema T.J."/>
        </authorList>
    </citation>
    <scope>NUCLEOTIDE SEQUENCE</scope>
</reference>
<gene>
    <name evidence="2" type="ORF">LCGC14_0862660</name>
</gene>
<sequence>MEIKGKVNSVSGPRDFKGVMQVGFTLEQDKKVWYNVTGEEQLLKELEKSIILKGAEINFEYNEKTKKVGEINVDKMPEKKEGSWAEDMTNFEDLLSAAHEKFKGTLEIRTEILQDGNGSPMIDFEKKRAVFKATVTADGNLFEGHGETTAENISGETAKSWLRIAETRSIVRALRWATNNATVAQEETGGEKPKDGKPIKK</sequence>
<protein>
    <submittedName>
        <fullName evidence="2">Uncharacterized protein</fullName>
    </submittedName>
</protein>
<dbReference type="AlphaFoldDB" id="A0A0F9PBX4"/>
<proteinExistence type="predicted"/>
<name>A0A0F9PBX4_9ZZZZ</name>